<dbReference type="Proteomes" id="UP000805193">
    <property type="component" value="Unassembled WGS sequence"/>
</dbReference>
<accession>A0AC60QWG3</accession>
<dbReference type="EMBL" id="JABSTQ010002607">
    <property type="protein sequence ID" value="KAG0444026.1"/>
    <property type="molecule type" value="Genomic_DNA"/>
</dbReference>
<protein>
    <submittedName>
        <fullName evidence="1">Uncharacterized protein</fullName>
    </submittedName>
</protein>
<keyword evidence="2" id="KW-1185">Reference proteome</keyword>
<evidence type="ECO:0000313" key="1">
    <source>
        <dbReference type="EMBL" id="KAG0444026.1"/>
    </source>
</evidence>
<reference evidence="1 2" key="1">
    <citation type="journal article" date="2020" name="Cell">
        <title>Large-Scale Comparative Analyses of Tick Genomes Elucidate Their Genetic Diversity and Vector Capacities.</title>
        <authorList>
            <consortium name="Tick Genome and Microbiome Consortium (TIGMIC)"/>
            <person name="Jia N."/>
            <person name="Wang J."/>
            <person name="Shi W."/>
            <person name="Du L."/>
            <person name="Sun Y."/>
            <person name="Zhan W."/>
            <person name="Jiang J.F."/>
            <person name="Wang Q."/>
            <person name="Zhang B."/>
            <person name="Ji P."/>
            <person name="Bell-Sakyi L."/>
            <person name="Cui X.M."/>
            <person name="Yuan T.T."/>
            <person name="Jiang B.G."/>
            <person name="Yang W.F."/>
            <person name="Lam T.T."/>
            <person name="Chang Q.C."/>
            <person name="Ding S.J."/>
            <person name="Wang X.J."/>
            <person name="Zhu J.G."/>
            <person name="Ruan X.D."/>
            <person name="Zhao L."/>
            <person name="Wei J.T."/>
            <person name="Ye R.Z."/>
            <person name="Que T.C."/>
            <person name="Du C.H."/>
            <person name="Zhou Y.H."/>
            <person name="Cheng J.X."/>
            <person name="Dai P.F."/>
            <person name="Guo W.B."/>
            <person name="Han X.H."/>
            <person name="Huang E.J."/>
            <person name="Li L.F."/>
            <person name="Wei W."/>
            <person name="Gao Y.C."/>
            <person name="Liu J.Z."/>
            <person name="Shao H.Z."/>
            <person name="Wang X."/>
            <person name="Wang C.C."/>
            <person name="Yang T.C."/>
            <person name="Huo Q.B."/>
            <person name="Li W."/>
            <person name="Chen H.Y."/>
            <person name="Chen S.E."/>
            <person name="Zhou L.G."/>
            <person name="Ni X.B."/>
            <person name="Tian J.H."/>
            <person name="Sheng Y."/>
            <person name="Liu T."/>
            <person name="Pan Y.S."/>
            <person name="Xia L.Y."/>
            <person name="Li J."/>
            <person name="Zhao F."/>
            <person name="Cao W.C."/>
        </authorList>
    </citation>
    <scope>NUCLEOTIDE SEQUENCE [LARGE SCALE GENOMIC DNA]</scope>
    <source>
        <strain evidence="1">Iper-2018</strain>
    </source>
</reference>
<sequence length="183" mass="21058">MFAFHLPRFAVRVNRTLVEIIYKNNVYEREAPLKFSDDHLRKAEQLVRCFGHDLQQLPAGLRGSVVPDTALSRGALMKQTAAVRLAFFAFQTLLANTSYSYLDFHLRELPDLTANQLFYVYYALDNCESADDVYEEHTGFWLPAEYRVNVPLRHDGEFSRLFKCDQGSNMGHVEGGPCWVCKQ</sequence>
<comment type="caution">
    <text evidence="1">The sequence shown here is derived from an EMBL/GenBank/DDBJ whole genome shotgun (WGS) entry which is preliminary data.</text>
</comment>
<evidence type="ECO:0000313" key="2">
    <source>
        <dbReference type="Proteomes" id="UP000805193"/>
    </source>
</evidence>
<gene>
    <name evidence="1" type="ORF">HPB47_014265</name>
</gene>
<proteinExistence type="predicted"/>
<organism evidence="1 2">
    <name type="scientific">Ixodes persulcatus</name>
    <name type="common">Taiga tick</name>
    <dbReference type="NCBI Taxonomy" id="34615"/>
    <lineage>
        <taxon>Eukaryota</taxon>
        <taxon>Metazoa</taxon>
        <taxon>Ecdysozoa</taxon>
        <taxon>Arthropoda</taxon>
        <taxon>Chelicerata</taxon>
        <taxon>Arachnida</taxon>
        <taxon>Acari</taxon>
        <taxon>Parasitiformes</taxon>
        <taxon>Ixodida</taxon>
        <taxon>Ixodoidea</taxon>
        <taxon>Ixodidae</taxon>
        <taxon>Ixodinae</taxon>
        <taxon>Ixodes</taxon>
    </lineage>
</organism>
<name>A0AC60QWG3_IXOPE</name>